<dbReference type="Proteomes" id="UP000017133">
    <property type="component" value="Unassembled WGS sequence"/>
</dbReference>
<evidence type="ECO:0000313" key="1">
    <source>
        <dbReference type="EMBL" id="ERT14662.1"/>
    </source>
</evidence>
<comment type="caution">
    <text evidence="1">The sequence shown here is derived from an EMBL/GenBank/DDBJ whole genome shotgun (WGS) entry which is preliminary data.</text>
</comment>
<reference evidence="1 2" key="1">
    <citation type="submission" date="2013-10" db="EMBL/GenBank/DDBJ databases">
        <title>Whole Genome Shotgun Sequence of Photorhabdus temperata J3.</title>
        <authorList>
            <person name="Park G.-S."/>
            <person name="Hong S.-J."/>
            <person name="Shin J.-H."/>
        </authorList>
    </citation>
    <scope>NUCLEOTIDE SEQUENCE [LARGE SCALE GENOMIC DNA]</scope>
    <source>
        <strain evidence="1 2">J3</strain>
    </source>
</reference>
<dbReference type="EMBL" id="AXDT01000021">
    <property type="protein sequence ID" value="ERT14662.1"/>
    <property type="molecule type" value="Genomic_DNA"/>
</dbReference>
<dbReference type="AlphaFoldDB" id="U7R5I7"/>
<dbReference type="RefSeq" id="WP_023043628.1">
    <property type="nucleotide sequence ID" value="NZ_AXDT01000021.1"/>
</dbReference>
<keyword evidence="2" id="KW-1185">Reference proteome</keyword>
<dbReference type="PATRIC" id="fig|1389415.4.peg.471"/>
<name>U7R5I7_PHOTE</name>
<sequence length="65" mass="7304">MLHQAPVKQQSDDARFNDIHQSVELCAQEQQATVEAVSTLSQQIGEITPIKQKQTELETQLIDTL</sequence>
<accession>U7R5I7</accession>
<proteinExistence type="predicted"/>
<protein>
    <submittedName>
        <fullName evidence="1">Uncharacterized protein</fullName>
    </submittedName>
</protein>
<organism evidence="1 2">
    <name type="scientific">Photorhabdus temperata J3</name>
    <dbReference type="NCBI Taxonomy" id="1389415"/>
    <lineage>
        <taxon>Bacteria</taxon>
        <taxon>Pseudomonadati</taxon>
        <taxon>Pseudomonadota</taxon>
        <taxon>Gammaproteobacteria</taxon>
        <taxon>Enterobacterales</taxon>
        <taxon>Morganellaceae</taxon>
        <taxon>Photorhabdus</taxon>
    </lineage>
</organism>
<gene>
    <name evidence="1" type="ORF">O185_02410</name>
</gene>
<evidence type="ECO:0000313" key="2">
    <source>
        <dbReference type="Proteomes" id="UP000017133"/>
    </source>
</evidence>